<dbReference type="SUPFAM" id="SSF102405">
    <property type="entry name" value="MCP/YpsA-like"/>
    <property type="match status" value="1"/>
</dbReference>
<reference evidence="2" key="1">
    <citation type="submission" date="2020-03" db="EMBL/GenBank/DDBJ databases">
        <title>The deep terrestrial virosphere.</title>
        <authorList>
            <person name="Holmfeldt K."/>
            <person name="Nilsson E."/>
            <person name="Simone D."/>
            <person name="Lopez-Fernandez M."/>
            <person name="Wu X."/>
            <person name="de Brujin I."/>
            <person name="Lundin D."/>
            <person name="Andersson A."/>
            <person name="Bertilsson S."/>
            <person name="Dopson M."/>
        </authorList>
    </citation>
    <scope>NUCLEOTIDE SEQUENCE</scope>
    <source>
        <strain evidence="3">MM415A01853</strain>
        <strain evidence="2">MM415B00360</strain>
    </source>
</reference>
<dbReference type="InterPro" id="IPR019627">
    <property type="entry name" value="YAcAr"/>
</dbReference>
<evidence type="ECO:0000313" key="3">
    <source>
        <dbReference type="EMBL" id="QJA75243.1"/>
    </source>
</evidence>
<gene>
    <name evidence="3" type="ORF">MM415A01853_0007</name>
    <name evidence="2" type="ORF">MM415B00360_0003</name>
</gene>
<name>A0A6M3JAV1_9ZZZZ</name>
<dbReference type="EMBL" id="MT141550">
    <property type="protein sequence ID" value="QJA66141.1"/>
    <property type="molecule type" value="Genomic_DNA"/>
</dbReference>
<organism evidence="2">
    <name type="scientific">viral metagenome</name>
    <dbReference type="NCBI Taxonomy" id="1070528"/>
    <lineage>
        <taxon>unclassified sequences</taxon>
        <taxon>metagenomes</taxon>
        <taxon>organismal metagenomes</taxon>
    </lineage>
</organism>
<proteinExistence type="predicted"/>
<dbReference type="EMBL" id="MT142150">
    <property type="protein sequence ID" value="QJA75243.1"/>
    <property type="molecule type" value="Genomic_DNA"/>
</dbReference>
<evidence type="ECO:0000313" key="2">
    <source>
        <dbReference type="EMBL" id="QJA66141.1"/>
    </source>
</evidence>
<dbReference type="Pfam" id="PF10686">
    <property type="entry name" value="YAcAr"/>
    <property type="match status" value="1"/>
</dbReference>
<feature type="domain" description="YspA cpYpsA-related SLOG" evidence="1">
    <location>
        <begin position="2"/>
        <end position="68"/>
    </location>
</feature>
<sequence>MTRLAIVGSRTFNDYDLLIDTLSRFSEAPRQFDTLISGGAKGADSIGERWATSWGIEIVRYLPEWKKYGKSAGFIRNQTIVDNCDMVLAFWDGKSSGTADTIEKAKKAKKPTFIIYV</sequence>
<protein>
    <recommendedName>
        <fullName evidence="1">YspA cpYpsA-related SLOG domain-containing protein</fullName>
    </recommendedName>
</protein>
<evidence type="ECO:0000259" key="1">
    <source>
        <dbReference type="Pfam" id="PF10686"/>
    </source>
</evidence>
<dbReference type="AlphaFoldDB" id="A0A6M3JAV1"/>
<accession>A0A6M3JAV1</accession>
<dbReference type="Gene3D" id="3.40.50.450">
    <property type="match status" value="1"/>
</dbReference>